<evidence type="ECO:0000313" key="1">
    <source>
        <dbReference type="EMBL" id="NLA56217.1"/>
    </source>
</evidence>
<evidence type="ECO:0000313" key="2">
    <source>
        <dbReference type="Proteomes" id="UP000557899"/>
    </source>
</evidence>
<dbReference type="AlphaFoldDB" id="A0A7X6PNH2"/>
<organism evidence="1 2">
    <name type="scientific">Corynebacterium humireducens</name>
    <dbReference type="NCBI Taxonomy" id="1223514"/>
    <lineage>
        <taxon>Bacteria</taxon>
        <taxon>Bacillati</taxon>
        <taxon>Actinomycetota</taxon>
        <taxon>Actinomycetes</taxon>
        <taxon>Mycobacteriales</taxon>
        <taxon>Corynebacteriaceae</taxon>
        <taxon>Corynebacterium</taxon>
    </lineage>
</organism>
<dbReference type="EMBL" id="JAAZHI010000162">
    <property type="protein sequence ID" value="NLA56217.1"/>
    <property type="molecule type" value="Genomic_DNA"/>
</dbReference>
<name>A0A7X6PNH2_9CORY</name>
<accession>A0A7X6PNH2</accession>
<protein>
    <submittedName>
        <fullName evidence="1">Uncharacterized protein</fullName>
    </submittedName>
</protein>
<dbReference type="Proteomes" id="UP000557899">
    <property type="component" value="Unassembled WGS sequence"/>
</dbReference>
<reference evidence="1 2" key="1">
    <citation type="journal article" date="2020" name="Biotechnol. Biofuels">
        <title>New insights from the biogas microbiome by comprehensive genome-resolved metagenomics of nearly 1600 species originating from multiple anaerobic digesters.</title>
        <authorList>
            <person name="Campanaro S."/>
            <person name="Treu L."/>
            <person name="Rodriguez-R L.M."/>
            <person name="Kovalovszki A."/>
            <person name="Ziels R.M."/>
            <person name="Maus I."/>
            <person name="Zhu X."/>
            <person name="Kougias P.G."/>
            <person name="Basile A."/>
            <person name="Luo G."/>
            <person name="Schluter A."/>
            <person name="Konstantinidis K.T."/>
            <person name="Angelidaki I."/>
        </authorList>
    </citation>
    <scope>NUCLEOTIDE SEQUENCE [LARGE SCALE GENOMIC DNA]</scope>
    <source>
        <strain evidence="1">AS15tlH2ME_198</strain>
    </source>
</reference>
<gene>
    <name evidence="1" type="ORF">GX859_07965</name>
</gene>
<comment type="caution">
    <text evidence="1">The sequence shown here is derived from an EMBL/GenBank/DDBJ whole genome shotgun (WGS) entry which is preliminary data.</text>
</comment>
<sequence length="68" mass="7844">MYADQADDPRAVEKYATGDPLAAARALIHLHEQGRIPYAGDREQQLAEIRRRHREVYREVLSRQGKEA</sequence>
<proteinExistence type="predicted"/>